<comment type="similarity">
    <text evidence="1 2">Belongs to the BioY family.</text>
</comment>
<dbReference type="Pfam" id="PF02632">
    <property type="entry name" value="BioY"/>
    <property type="match status" value="1"/>
</dbReference>
<keyword evidence="3" id="KW-1133">Transmembrane helix</keyword>
<dbReference type="GO" id="GO:0005886">
    <property type="term" value="C:plasma membrane"/>
    <property type="evidence" value="ECO:0007669"/>
    <property type="project" value="UniProtKB-SubCell"/>
</dbReference>
<keyword evidence="2 3" id="KW-0472">Membrane</keyword>
<keyword evidence="2" id="KW-0813">Transport</keyword>
<evidence type="ECO:0000256" key="3">
    <source>
        <dbReference type="SAM" id="Phobius"/>
    </source>
</evidence>
<dbReference type="RefSeq" id="WP_061212830.1">
    <property type="nucleotide sequence ID" value="NZ_DCDX01000092.1"/>
</dbReference>
<dbReference type="Gene3D" id="1.10.1760.20">
    <property type="match status" value="1"/>
</dbReference>
<evidence type="ECO:0000256" key="2">
    <source>
        <dbReference type="PIRNR" id="PIRNR016661"/>
    </source>
</evidence>
<evidence type="ECO:0000313" key="5">
    <source>
        <dbReference type="Proteomes" id="UP000263273"/>
    </source>
</evidence>
<accession>A0A354YWI0</accession>
<gene>
    <name evidence="4" type="ORF">DDZ44_01530</name>
</gene>
<dbReference type="GO" id="GO:0015225">
    <property type="term" value="F:biotin transmembrane transporter activity"/>
    <property type="evidence" value="ECO:0007669"/>
    <property type="project" value="UniProtKB-UniRule"/>
</dbReference>
<dbReference type="Proteomes" id="UP000263273">
    <property type="component" value="Unassembled WGS sequence"/>
</dbReference>
<dbReference type="PIRSF" id="PIRSF016661">
    <property type="entry name" value="BioY"/>
    <property type="match status" value="1"/>
</dbReference>
<name>A0A354YWI0_9FIRM</name>
<protein>
    <recommendedName>
        <fullName evidence="2">Biotin transporter</fullName>
    </recommendedName>
</protein>
<dbReference type="InterPro" id="IPR003784">
    <property type="entry name" value="BioY"/>
</dbReference>
<keyword evidence="2" id="KW-1003">Cell membrane</keyword>
<reference evidence="4 5" key="1">
    <citation type="journal article" date="2018" name="Nat. Biotechnol.">
        <title>A standardized bacterial taxonomy based on genome phylogeny substantially revises the tree of life.</title>
        <authorList>
            <person name="Parks D.H."/>
            <person name="Chuvochina M."/>
            <person name="Waite D.W."/>
            <person name="Rinke C."/>
            <person name="Skarshewski A."/>
            <person name="Chaumeil P.A."/>
            <person name="Hugenholtz P."/>
        </authorList>
    </citation>
    <scope>NUCLEOTIDE SEQUENCE [LARGE SCALE GENOMIC DNA]</scope>
    <source>
        <strain evidence="4">UBA10948</strain>
    </source>
</reference>
<organism evidence="4 5">
    <name type="scientific">Syntrophomonas wolfei</name>
    <dbReference type="NCBI Taxonomy" id="863"/>
    <lineage>
        <taxon>Bacteria</taxon>
        <taxon>Bacillati</taxon>
        <taxon>Bacillota</taxon>
        <taxon>Clostridia</taxon>
        <taxon>Eubacteriales</taxon>
        <taxon>Syntrophomonadaceae</taxon>
        <taxon>Syntrophomonas</taxon>
    </lineage>
</organism>
<feature type="transmembrane region" description="Helical" evidence="3">
    <location>
        <begin position="37"/>
        <end position="55"/>
    </location>
</feature>
<keyword evidence="3" id="KW-0812">Transmembrane</keyword>
<dbReference type="AlphaFoldDB" id="A0A354YWI0"/>
<feature type="transmembrane region" description="Helical" evidence="3">
    <location>
        <begin position="84"/>
        <end position="106"/>
    </location>
</feature>
<dbReference type="PANTHER" id="PTHR34295:SF1">
    <property type="entry name" value="BIOTIN TRANSPORTER BIOY"/>
    <property type="match status" value="1"/>
</dbReference>
<comment type="caution">
    <text evidence="4">The sequence shown here is derived from an EMBL/GenBank/DDBJ whole genome shotgun (WGS) entry which is preliminary data.</text>
</comment>
<dbReference type="EMBL" id="DNZF01000034">
    <property type="protein sequence ID" value="HBK52607.1"/>
    <property type="molecule type" value="Genomic_DNA"/>
</dbReference>
<evidence type="ECO:0000313" key="4">
    <source>
        <dbReference type="EMBL" id="HBK52607.1"/>
    </source>
</evidence>
<dbReference type="PANTHER" id="PTHR34295">
    <property type="entry name" value="BIOTIN TRANSPORTER BIOY"/>
    <property type="match status" value="1"/>
</dbReference>
<feature type="transmembrane region" description="Helical" evidence="3">
    <location>
        <begin position="170"/>
        <end position="189"/>
    </location>
</feature>
<evidence type="ECO:0000256" key="1">
    <source>
        <dbReference type="ARBA" id="ARBA00010692"/>
    </source>
</evidence>
<sequence length="198" mass="21888">MRISTREMVLAAMFTALLCVLTILVRAFQPVMVMPFSLQPLVMLLAALLLSPLAASLSMLAYLLLGLIGLPVFSVPPYGGPAYVLLPSFGFLLGFPLAAYLQSWFLRHVLGKQHYHNAITGGKASILLKFSLSGLLGIIIYYLLGLPYMYLILNFYLGHTVNVGQIIKLGFLPFVFFDLIKIAIAAIIAEQFCRRMET</sequence>
<proteinExistence type="inferred from homology"/>
<feature type="transmembrane region" description="Helical" evidence="3">
    <location>
        <begin position="126"/>
        <end position="150"/>
    </location>
</feature>
<dbReference type="STRING" id="378794.GCA_001570625_00254"/>
<comment type="subcellular location">
    <subcellularLocation>
        <location evidence="2">Cell membrane</location>
        <topology evidence="2">Multi-pass membrane protein</topology>
    </subcellularLocation>
</comment>